<dbReference type="Gene3D" id="3.20.20.140">
    <property type="entry name" value="Metal-dependent hydrolases"/>
    <property type="match status" value="1"/>
</dbReference>
<evidence type="ECO:0000256" key="1">
    <source>
        <dbReference type="ARBA" id="ARBA00005750"/>
    </source>
</evidence>
<evidence type="ECO:0000256" key="4">
    <source>
        <dbReference type="ARBA" id="ARBA00051722"/>
    </source>
</evidence>
<dbReference type="RefSeq" id="WP_354615394.1">
    <property type="nucleotide sequence ID" value="NZ_JBEXAE010000004.1"/>
</dbReference>
<dbReference type="PANTHER" id="PTHR39181">
    <property type="entry name" value="TYROSINE-PROTEIN PHOSPHATASE YWQE"/>
    <property type="match status" value="1"/>
</dbReference>
<gene>
    <name evidence="5" type="ORF">ABXZ36_10085</name>
</gene>
<dbReference type="InterPro" id="IPR016195">
    <property type="entry name" value="Pol/histidinol_Pase-like"/>
</dbReference>
<organism evidence="5 6">
    <name type="scientific">Sediminicola arcticus</name>
    <dbReference type="NCBI Taxonomy" id="1574308"/>
    <lineage>
        <taxon>Bacteria</taxon>
        <taxon>Pseudomonadati</taxon>
        <taxon>Bacteroidota</taxon>
        <taxon>Flavobacteriia</taxon>
        <taxon>Flavobacteriales</taxon>
        <taxon>Flavobacteriaceae</taxon>
        <taxon>Sediminicola</taxon>
    </lineage>
</organism>
<dbReference type="GO" id="GO:0004725">
    <property type="term" value="F:protein tyrosine phosphatase activity"/>
    <property type="evidence" value="ECO:0007669"/>
    <property type="project" value="UniProtKB-EC"/>
</dbReference>
<accession>A0ABV2SW67</accession>
<dbReference type="InterPro" id="IPR016667">
    <property type="entry name" value="Caps_polysacc_synth_CpsB/CapC"/>
</dbReference>
<dbReference type="Proteomes" id="UP001549799">
    <property type="component" value="Unassembled WGS sequence"/>
</dbReference>
<dbReference type="EMBL" id="JBEXAE010000004">
    <property type="protein sequence ID" value="MET6990995.1"/>
    <property type="molecule type" value="Genomic_DNA"/>
</dbReference>
<keyword evidence="3 5" id="KW-0378">Hydrolase</keyword>
<keyword evidence="6" id="KW-1185">Reference proteome</keyword>
<sequence>MFEFFSKKEFLIDYLENFVDMHNHILPGIDDGAKTVEESIELIKGFSEFGVQNFIATPHIMDNYYLNTSETIHASLDELKKGLFDNDLKDISFDVAAEHMIDANFENLLDKSEMMPLKTSYLLVEMSYLQPSINFDEAIQKIASNRFFPILAHPERYNFLHLKSSKFRIYKKQGILFQMNLLSLSEFYGKDVQKKALHLLDEGLIDFVASDVHNMNQLQSLRDIKVTNTQIEALLPIIDRTIQTFY</sequence>
<dbReference type="EC" id="3.1.3.48" evidence="2"/>
<evidence type="ECO:0000313" key="5">
    <source>
        <dbReference type="EMBL" id="MET6990995.1"/>
    </source>
</evidence>
<evidence type="ECO:0000256" key="3">
    <source>
        <dbReference type="ARBA" id="ARBA00022801"/>
    </source>
</evidence>
<comment type="similarity">
    <text evidence="1">Belongs to the metallo-dependent hydrolases superfamily. CpsB/CapC family.</text>
</comment>
<dbReference type="PIRSF" id="PIRSF016557">
    <property type="entry name" value="Caps_synth_CpsB"/>
    <property type="match status" value="1"/>
</dbReference>
<evidence type="ECO:0000313" key="6">
    <source>
        <dbReference type="Proteomes" id="UP001549799"/>
    </source>
</evidence>
<dbReference type="PANTHER" id="PTHR39181:SF1">
    <property type="entry name" value="TYROSINE-PROTEIN PHOSPHATASE YWQE"/>
    <property type="match status" value="1"/>
</dbReference>
<comment type="catalytic activity">
    <reaction evidence="4">
        <text>O-phospho-L-tyrosyl-[protein] + H2O = L-tyrosyl-[protein] + phosphate</text>
        <dbReference type="Rhea" id="RHEA:10684"/>
        <dbReference type="Rhea" id="RHEA-COMP:10136"/>
        <dbReference type="Rhea" id="RHEA-COMP:20101"/>
        <dbReference type="ChEBI" id="CHEBI:15377"/>
        <dbReference type="ChEBI" id="CHEBI:43474"/>
        <dbReference type="ChEBI" id="CHEBI:46858"/>
        <dbReference type="ChEBI" id="CHEBI:61978"/>
        <dbReference type="EC" id="3.1.3.48"/>
    </reaction>
</comment>
<name>A0ABV2SW67_9FLAO</name>
<protein>
    <recommendedName>
        <fullName evidence="2">protein-tyrosine-phosphatase</fullName>
        <ecNumber evidence="2">3.1.3.48</ecNumber>
    </recommendedName>
</protein>
<comment type="caution">
    <text evidence="5">The sequence shown here is derived from an EMBL/GenBank/DDBJ whole genome shotgun (WGS) entry which is preliminary data.</text>
</comment>
<evidence type="ECO:0000256" key="2">
    <source>
        <dbReference type="ARBA" id="ARBA00013064"/>
    </source>
</evidence>
<proteinExistence type="inferred from homology"/>
<dbReference type="Pfam" id="PF19567">
    <property type="entry name" value="CpsB_CapC"/>
    <property type="match status" value="1"/>
</dbReference>
<reference evidence="5 6" key="1">
    <citation type="submission" date="2024-07" db="EMBL/GenBank/DDBJ databases">
        <title>The genome sequence of type strain Sediminicola arcticus GDMCC 1.2805.</title>
        <authorList>
            <person name="Liu Y."/>
        </authorList>
    </citation>
    <scope>NUCLEOTIDE SEQUENCE [LARGE SCALE GENOMIC DNA]</scope>
    <source>
        <strain evidence="5 6">GDMCC 1.2805</strain>
    </source>
</reference>
<dbReference type="SUPFAM" id="SSF89550">
    <property type="entry name" value="PHP domain-like"/>
    <property type="match status" value="1"/>
</dbReference>